<dbReference type="EMBL" id="HG994366">
    <property type="protein sequence ID" value="CAF1914776.1"/>
    <property type="molecule type" value="Genomic_DNA"/>
</dbReference>
<evidence type="ECO:0000259" key="1">
    <source>
        <dbReference type="Pfam" id="PF00171"/>
    </source>
</evidence>
<dbReference type="AlphaFoldDB" id="A0A816K8S3"/>
<protein>
    <submittedName>
        <fullName evidence="2">(rape) hypothetical protein</fullName>
    </submittedName>
</protein>
<dbReference type="SUPFAM" id="SSF53720">
    <property type="entry name" value="ALDH-like"/>
    <property type="match status" value="1"/>
</dbReference>
<proteinExistence type="predicted"/>
<dbReference type="Proteomes" id="UP001295469">
    <property type="component" value="Chromosome C02"/>
</dbReference>
<gene>
    <name evidence="2" type="ORF">DARMORV10_C02P36620.1</name>
</gene>
<dbReference type="InterPro" id="IPR015590">
    <property type="entry name" value="Aldehyde_DH_dom"/>
</dbReference>
<evidence type="ECO:0000313" key="2">
    <source>
        <dbReference type="EMBL" id="CAF1914776.1"/>
    </source>
</evidence>
<dbReference type="Pfam" id="PF00171">
    <property type="entry name" value="Aldedh"/>
    <property type="match status" value="1"/>
</dbReference>
<dbReference type="Gene3D" id="3.40.309.10">
    <property type="entry name" value="Aldehyde Dehydrogenase, Chain A, domain 2"/>
    <property type="match status" value="1"/>
</dbReference>
<feature type="domain" description="Aldehyde dehydrogenase" evidence="1">
    <location>
        <begin position="6"/>
        <end position="37"/>
    </location>
</feature>
<name>A0A816K8S3_BRANA</name>
<organism evidence="2">
    <name type="scientific">Brassica napus</name>
    <name type="common">Rape</name>
    <dbReference type="NCBI Taxonomy" id="3708"/>
    <lineage>
        <taxon>Eukaryota</taxon>
        <taxon>Viridiplantae</taxon>
        <taxon>Streptophyta</taxon>
        <taxon>Embryophyta</taxon>
        <taxon>Tracheophyta</taxon>
        <taxon>Spermatophyta</taxon>
        <taxon>Magnoliopsida</taxon>
        <taxon>eudicotyledons</taxon>
        <taxon>Gunneridae</taxon>
        <taxon>Pentapetalae</taxon>
        <taxon>rosids</taxon>
        <taxon>malvids</taxon>
        <taxon>Brassicales</taxon>
        <taxon>Brassicaceae</taxon>
        <taxon>Brassiceae</taxon>
        <taxon>Brassica</taxon>
    </lineage>
</organism>
<dbReference type="InterPro" id="IPR016161">
    <property type="entry name" value="Ald_DH/histidinol_DH"/>
</dbReference>
<accession>A0A816K8S3</accession>
<reference evidence="2" key="1">
    <citation type="submission" date="2021-01" db="EMBL/GenBank/DDBJ databases">
        <authorList>
            <consortium name="Genoscope - CEA"/>
            <person name="William W."/>
        </authorList>
    </citation>
    <scope>NUCLEOTIDE SEQUENCE</scope>
</reference>
<dbReference type="GO" id="GO:0016620">
    <property type="term" value="F:oxidoreductase activity, acting on the aldehyde or oxo group of donors, NAD or NADP as acceptor"/>
    <property type="evidence" value="ECO:0007669"/>
    <property type="project" value="InterPro"/>
</dbReference>
<dbReference type="InterPro" id="IPR016163">
    <property type="entry name" value="Ald_DH_C"/>
</dbReference>
<sequence>MLFPTYEIFGPVAPLIRFITEKEAIRIANDTIAGIHSFGHIFLMCRWLHCGGVKQSGLGKE</sequence>